<evidence type="ECO:0000256" key="12">
    <source>
        <dbReference type="PIRSR" id="PIRSR000726-1"/>
    </source>
</evidence>
<evidence type="ECO:0000256" key="1">
    <source>
        <dbReference type="ARBA" id="ARBA00004766"/>
    </source>
</evidence>
<feature type="binding site" evidence="12">
    <location>
        <position position="184"/>
    </location>
    <ligand>
        <name>ATP</name>
        <dbReference type="ChEBI" id="CHEBI:30616"/>
    </ligand>
</feature>
<dbReference type="FunFam" id="3.40.1160.10:FF:000002">
    <property type="entry name" value="Aspartokinase"/>
    <property type="match status" value="1"/>
</dbReference>
<dbReference type="SUPFAM" id="SSF55021">
    <property type="entry name" value="ACT-like"/>
    <property type="match status" value="2"/>
</dbReference>
<dbReference type="GO" id="GO:0005524">
    <property type="term" value="F:ATP binding"/>
    <property type="evidence" value="ECO:0007669"/>
    <property type="project" value="UniProtKB-KW"/>
</dbReference>
<evidence type="ECO:0000256" key="7">
    <source>
        <dbReference type="ARBA" id="ARBA00022741"/>
    </source>
</evidence>
<dbReference type="InterPro" id="IPR001048">
    <property type="entry name" value="Asp/Glu/Uridylate_kinase"/>
</dbReference>
<dbReference type="GO" id="GO:0005829">
    <property type="term" value="C:cytosol"/>
    <property type="evidence" value="ECO:0007669"/>
    <property type="project" value="TreeGrafter"/>
</dbReference>
<dbReference type="UniPathway" id="UPA00050">
    <property type="reaction ID" value="UER00461"/>
</dbReference>
<evidence type="ECO:0000256" key="2">
    <source>
        <dbReference type="ARBA" id="ARBA00004986"/>
    </source>
</evidence>
<evidence type="ECO:0000256" key="3">
    <source>
        <dbReference type="ARBA" id="ARBA00005139"/>
    </source>
</evidence>
<proteinExistence type="inferred from homology"/>
<evidence type="ECO:0000259" key="16">
    <source>
        <dbReference type="Pfam" id="PF22468"/>
    </source>
</evidence>
<dbReference type="SUPFAM" id="SSF53633">
    <property type="entry name" value="Carbamate kinase-like"/>
    <property type="match status" value="1"/>
</dbReference>
<dbReference type="CDD" id="cd04261">
    <property type="entry name" value="AAK_AKii-LysC-BS"/>
    <property type="match status" value="1"/>
</dbReference>
<dbReference type="PANTHER" id="PTHR21499:SF3">
    <property type="entry name" value="ASPARTOKINASE"/>
    <property type="match status" value="1"/>
</dbReference>
<evidence type="ECO:0000256" key="14">
    <source>
        <dbReference type="RuleBase" id="RU004249"/>
    </source>
</evidence>
<evidence type="ECO:0000256" key="10">
    <source>
        <dbReference type="ARBA" id="ARBA00023154"/>
    </source>
</evidence>
<feature type="domain" description="Aspartate/glutamate/uridylate kinase" evidence="15">
    <location>
        <begin position="3"/>
        <end position="229"/>
    </location>
</feature>
<keyword evidence="8 13" id="KW-0418">Kinase</keyword>
<evidence type="ECO:0000313" key="17">
    <source>
        <dbReference type="EMBL" id="OGF13221.1"/>
    </source>
</evidence>
<dbReference type="InterPro" id="IPR005260">
    <property type="entry name" value="Asp_kin_monofn"/>
</dbReference>
<comment type="pathway">
    <text evidence="2 14">Amino-acid biosynthesis; L-methionine biosynthesis via de novo pathway; L-homoserine from L-aspartate: step 1/3.</text>
</comment>
<keyword evidence="9 12" id="KW-0067">ATP-binding</keyword>
<evidence type="ECO:0000256" key="9">
    <source>
        <dbReference type="ARBA" id="ARBA00022840"/>
    </source>
</evidence>
<dbReference type="EC" id="2.7.2.4" evidence="13"/>
<comment type="pathway">
    <text evidence="3 14">Amino-acid biosynthesis; L-threonine biosynthesis; L-threonine from L-aspartate: step 1/5.</text>
</comment>
<evidence type="ECO:0000256" key="5">
    <source>
        <dbReference type="ARBA" id="ARBA00022605"/>
    </source>
</evidence>
<dbReference type="InterPro" id="IPR054352">
    <property type="entry name" value="ACT_Aspartokinase"/>
</dbReference>
<evidence type="ECO:0000256" key="11">
    <source>
        <dbReference type="ARBA" id="ARBA00047872"/>
    </source>
</evidence>
<dbReference type="Gene3D" id="3.40.1160.10">
    <property type="entry name" value="Acetylglutamate kinase-like"/>
    <property type="match status" value="1"/>
</dbReference>
<evidence type="ECO:0000259" key="15">
    <source>
        <dbReference type="Pfam" id="PF00696"/>
    </source>
</evidence>
<comment type="caution">
    <text evidence="17">The sequence shown here is derived from an EMBL/GenBank/DDBJ whole genome shotgun (WGS) entry which is preliminary data.</text>
</comment>
<keyword evidence="10" id="KW-0457">Lysine biosynthesis</keyword>
<dbReference type="InterPro" id="IPR036393">
    <property type="entry name" value="AceGlu_kinase-like_sf"/>
</dbReference>
<comment type="pathway">
    <text evidence="1 14">Amino-acid biosynthesis; L-lysine biosynthesis via DAP pathway; (S)-tetrahydrodipicolinate from L-aspartate: step 1/4.</text>
</comment>
<feature type="binding site" evidence="12">
    <location>
        <position position="47"/>
    </location>
    <ligand>
        <name>substrate</name>
    </ligand>
</feature>
<reference evidence="17 18" key="1">
    <citation type="journal article" date="2016" name="Nat. Commun.">
        <title>Thousands of microbial genomes shed light on interconnected biogeochemical processes in an aquifer system.</title>
        <authorList>
            <person name="Anantharaman K."/>
            <person name="Brown C.T."/>
            <person name="Hug L.A."/>
            <person name="Sharon I."/>
            <person name="Castelle C.J."/>
            <person name="Probst A.J."/>
            <person name="Thomas B.C."/>
            <person name="Singh A."/>
            <person name="Wilkins M.J."/>
            <person name="Karaoz U."/>
            <person name="Brodie E.L."/>
            <person name="Williams K.H."/>
            <person name="Hubbard S.S."/>
            <person name="Banfield J.F."/>
        </authorList>
    </citation>
    <scope>NUCLEOTIDE SEQUENCE [LARGE SCALE GENOMIC DNA]</scope>
</reference>
<dbReference type="NCBIfam" id="TIGR00657">
    <property type="entry name" value="asp_kinases"/>
    <property type="match status" value="1"/>
</dbReference>
<evidence type="ECO:0000256" key="13">
    <source>
        <dbReference type="RuleBase" id="RU003448"/>
    </source>
</evidence>
<keyword evidence="7 12" id="KW-0547">Nucleotide-binding</keyword>
<evidence type="ECO:0000256" key="6">
    <source>
        <dbReference type="ARBA" id="ARBA00022679"/>
    </source>
</evidence>
<dbReference type="GO" id="GO:0004072">
    <property type="term" value="F:aspartate kinase activity"/>
    <property type="evidence" value="ECO:0007669"/>
    <property type="project" value="UniProtKB-EC"/>
</dbReference>
<dbReference type="InterPro" id="IPR041740">
    <property type="entry name" value="AKii-LysC-BS"/>
</dbReference>
<dbReference type="GO" id="GO:0009089">
    <property type="term" value="P:lysine biosynthetic process via diaminopimelate"/>
    <property type="evidence" value="ECO:0007669"/>
    <property type="project" value="UniProtKB-UniPathway"/>
</dbReference>
<dbReference type="PROSITE" id="PS00324">
    <property type="entry name" value="ASPARTOKINASE"/>
    <property type="match status" value="1"/>
</dbReference>
<keyword evidence="5 14" id="KW-0028">Amino-acid biosynthesis</keyword>
<protein>
    <recommendedName>
        <fullName evidence="13">Aspartokinase</fullName>
        <ecNumber evidence="13">2.7.2.4</ecNumber>
    </recommendedName>
</protein>
<sequence length="401" mass="43247">MPIIVQKYGGSSVSNVRRIKAVAARIVRAKRRGNKVVVVVSAMADTTDDLTALARQISSDPPRREMDMLLTTGERISMALLAMAIHSLNEKAVSFTGSQVGIITDSSHTRAKILEIKPDRLKDSLKNDSIVIVAGFQGVSLAREITTLGRGGSDTTAVALAVALEADTCEIYSDFSGIFSADPRLVKTARPIKRISFDEMLELSSCGAQVLHLRAVELAAKYRMPLVCRSSFDNKPGTTVGKGSKMERVVVKAIAHDKFLAMLAMKAVPRRSVLLSQVVTQLAGAGINIRSYFHGGGDKDKTDLNFIVNQTDLKAAKEIMEKDLRKMKGAGLYLNDDIGAVSLIGSGVGSEPAVMAKMLAQLGKMKIHIEGMTTSQTKLTCFVSRQDIEKAVLALHKSFIG</sequence>
<dbReference type="UniPathway" id="UPA00034">
    <property type="reaction ID" value="UER00015"/>
</dbReference>
<evidence type="ECO:0000256" key="4">
    <source>
        <dbReference type="ARBA" id="ARBA00010122"/>
    </source>
</evidence>
<dbReference type="NCBIfam" id="NF005155">
    <property type="entry name" value="PRK06635.1-4"/>
    <property type="match status" value="1"/>
</dbReference>
<dbReference type="PANTHER" id="PTHR21499">
    <property type="entry name" value="ASPARTATE KINASE"/>
    <property type="match status" value="1"/>
</dbReference>
<dbReference type="InterPro" id="IPR045865">
    <property type="entry name" value="ACT-like_dom_sf"/>
</dbReference>
<dbReference type="Proteomes" id="UP000177230">
    <property type="component" value="Unassembled WGS sequence"/>
</dbReference>
<dbReference type="Pfam" id="PF22468">
    <property type="entry name" value="ACT_9"/>
    <property type="match status" value="1"/>
</dbReference>
<keyword evidence="6 13" id="KW-0808">Transferase</keyword>
<organism evidence="17 18">
    <name type="scientific">Candidatus Edwardsbacteria bacterium GWF2_54_11</name>
    <dbReference type="NCBI Taxonomy" id="1817851"/>
    <lineage>
        <taxon>Bacteria</taxon>
        <taxon>Candidatus Edwardsiibacteriota</taxon>
    </lineage>
</organism>
<dbReference type="EMBL" id="MFFM01000023">
    <property type="protein sequence ID" value="OGF13221.1"/>
    <property type="molecule type" value="Genomic_DNA"/>
</dbReference>
<name>A0A1F5RGQ0_9BACT</name>
<comment type="catalytic activity">
    <reaction evidence="11 13">
        <text>L-aspartate + ATP = 4-phospho-L-aspartate + ADP</text>
        <dbReference type="Rhea" id="RHEA:23776"/>
        <dbReference type="ChEBI" id="CHEBI:29991"/>
        <dbReference type="ChEBI" id="CHEBI:30616"/>
        <dbReference type="ChEBI" id="CHEBI:57535"/>
        <dbReference type="ChEBI" id="CHEBI:456216"/>
        <dbReference type="EC" id="2.7.2.4"/>
    </reaction>
</comment>
<evidence type="ECO:0000256" key="8">
    <source>
        <dbReference type="ARBA" id="ARBA00022777"/>
    </source>
</evidence>
<dbReference type="Gene3D" id="3.30.2130.10">
    <property type="entry name" value="VC0802-like"/>
    <property type="match status" value="1"/>
</dbReference>
<gene>
    <name evidence="17" type="ORF">A2024_09480</name>
</gene>
<evidence type="ECO:0000313" key="18">
    <source>
        <dbReference type="Proteomes" id="UP000177230"/>
    </source>
</evidence>
<comment type="similarity">
    <text evidence="4 13">Belongs to the aspartokinase family.</text>
</comment>
<dbReference type="NCBIfam" id="NF005154">
    <property type="entry name" value="PRK06635.1-2"/>
    <property type="match status" value="1"/>
</dbReference>
<accession>A0A1F5RGQ0</accession>
<feature type="binding site" evidence="12">
    <location>
        <begin position="7"/>
        <end position="10"/>
    </location>
    <ligand>
        <name>ATP</name>
        <dbReference type="ChEBI" id="CHEBI:30616"/>
    </ligand>
</feature>
<dbReference type="Pfam" id="PF00696">
    <property type="entry name" value="AA_kinase"/>
    <property type="match status" value="1"/>
</dbReference>
<dbReference type="InterPro" id="IPR018042">
    <property type="entry name" value="Aspartate_kinase_CS"/>
</dbReference>
<dbReference type="UniPathway" id="UPA00051">
    <property type="reaction ID" value="UER00462"/>
</dbReference>
<dbReference type="AlphaFoldDB" id="A0A1F5RGQ0"/>
<dbReference type="GO" id="GO:0009090">
    <property type="term" value="P:homoserine biosynthetic process"/>
    <property type="evidence" value="ECO:0007669"/>
    <property type="project" value="TreeGrafter"/>
</dbReference>
<feature type="domain" description="Aspartokinase ACT" evidence="16">
    <location>
        <begin position="341"/>
        <end position="399"/>
    </location>
</feature>
<feature type="binding site" evidence="12">
    <location>
        <position position="74"/>
    </location>
    <ligand>
        <name>substrate</name>
    </ligand>
</feature>
<dbReference type="InterPro" id="IPR001341">
    <property type="entry name" value="Asp_kinase"/>
</dbReference>
<dbReference type="PIRSF" id="PIRSF000726">
    <property type="entry name" value="Asp_kin"/>
    <property type="match status" value="1"/>
</dbReference>
<dbReference type="GO" id="GO:0009088">
    <property type="term" value="P:threonine biosynthetic process"/>
    <property type="evidence" value="ECO:0007669"/>
    <property type="project" value="UniProtKB-UniPathway"/>
</dbReference>